<evidence type="ECO:0000313" key="2">
    <source>
        <dbReference type="Proteomes" id="UP000001996"/>
    </source>
</evidence>
<gene>
    <name evidence="1" type="ORF">LELG_04711</name>
</gene>
<keyword evidence="2" id="KW-1185">Reference proteome</keyword>
<dbReference type="AlphaFoldDB" id="A5E522"/>
<dbReference type="OMA" id="MKNIAMD"/>
<dbReference type="HOGENOM" id="CLU_041297_0_0_1"/>
<dbReference type="KEGG" id="lel:PVL30_005440"/>
<evidence type="ECO:0000313" key="1">
    <source>
        <dbReference type="EMBL" id="EDK46530.1"/>
    </source>
</evidence>
<dbReference type="OrthoDB" id="4074633at2759"/>
<name>A5E522_LODEL</name>
<dbReference type="VEuPathDB" id="FungiDB:LELG_04711"/>
<protein>
    <submittedName>
        <fullName evidence="1">Uncharacterized protein</fullName>
    </submittedName>
</protein>
<reference evidence="1 2" key="1">
    <citation type="journal article" date="2009" name="Nature">
        <title>Evolution of pathogenicity and sexual reproduction in eight Candida genomes.</title>
        <authorList>
            <person name="Butler G."/>
            <person name="Rasmussen M.D."/>
            <person name="Lin M.F."/>
            <person name="Santos M.A."/>
            <person name="Sakthikumar S."/>
            <person name="Munro C.A."/>
            <person name="Rheinbay E."/>
            <person name="Grabherr M."/>
            <person name="Forche A."/>
            <person name="Reedy J.L."/>
            <person name="Agrafioti I."/>
            <person name="Arnaud M.B."/>
            <person name="Bates S."/>
            <person name="Brown A.J."/>
            <person name="Brunke S."/>
            <person name="Costanzo M.C."/>
            <person name="Fitzpatrick D.A."/>
            <person name="de Groot P.W."/>
            <person name="Harris D."/>
            <person name="Hoyer L.L."/>
            <person name="Hube B."/>
            <person name="Klis F.M."/>
            <person name="Kodira C."/>
            <person name="Lennard N."/>
            <person name="Logue M.E."/>
            <person name="Martin R."/>
            <person name="Neiman A.M."/>
            <person name="Nikolaou E."/>
            <person name="Quail M.A."/>
            <person name="Quinn J."/>
            <person name="Santos M.C."/>
            <person name="Schmitzberger F.F."/>
            <person name="Sherlock G."/>
            <person name="Shah P."/>
            <person name="Silverstein K.A."/>
            <person name="Skrzypek M.S."/>
            <person name="Soll D."/>
            <person name="Staggs R."/>
            <person name="Stansfield I."/>
            <person name="Stumpf M.P."/>
            <person name="Sudbery P.E."/>
            <person name="Srikantha T."/>
            <person name="Zeng Q."/>
            <person name="Berman J."/>
            <person name="Berriman M."/>
            <person name="Heitman J."/>
            <person name="Gow N.A."/>
            <person name="Lorenz M.C."/>
            <person name="Birren B.W."/>
            <person name="Kellis M."/>
            <person name="Cuomo C.A."/>
        </authorList>
    </citation>
    <scope>NUCLEOTIDE SEQUENCE [LARGE SCALE GENOMIC DNA]</scope>
    <source>
        <strain evidence="2">ATCC 11503 / BCRC 21390 / CBS 2605 / JCM 1781 / NBRC 1676 / NRRL YB-4239</strain>
    </source>
</reference>
<dbReference type="eggNOG" id="ENOG502RPTY">
    <property type="taxonomic scope" value="Eukaryota"/>
</dbReference>
<accession>A5E522</accession>
<organism evidence="1 2">
    <name type="scientific">Lodderomyces elongisporus (strain ATCC 11503 / CBS 2605 / JCM 1781 / NBRC 1676 / NRRL YB-4239)</name>
    <name type="common">Yeast</name>
    <name type="synonym">Saccharomyces elongisporus</name>
    <dbReference type="NCBI Taxonomy" id="379508"/>
    <lineage>
        <taxon>Eukaryota</taxon>
        <taxon>Fungi</taxon>
        <taxon>Dikarya</taxon>
        <taxon>Ascomycota</taxon>
        <taxon>Saccharomycotina</taxon>
        <taxon>Pichiomycetes</taxon>
        <taxon>Debaryomycetaceae</taxon>
        <taxon>Candida/Lodderomyces clade</taxon>
        <taxon>Lodderomyces</taxon>
    </lineage>
</organism>
<dbReference type="InParanoid" id="A5E522"/>
<dbReference type="GeneID" id="5230996"/>
<sequence length="542" mass="63131">MNSSCFQYTMPAMTMTIDHLRSHPGHKRAVLSLYRDLLRKSHRLRKVDPSSSTTLSILSSKDLSIIAMELQVGAYESFRQLYYSTYCITKALLKGIQLSDLLENVLVGKKVNDLRDWIKEYHSDIWAWQKRRAEYLKNEKEIELEKIRQVRGKGASMMNSRIRKRYPFPDTTNMSANEVVKVKQEYASRYTEEFLRIVINRLQCDGKLPNPHLLPYTPETLLADGDAYDSRHVIRGTKPEVIDQAYDREYLETIIMPSLEFEMNDMILNKLNYVVNEKGPPHAVVSEVSSGRSKTPYIRTPLAHQVGRKHLAWLIKEQILRHRLKLIWGASPGPLTSENLQKDGSFPVKGSGGFSDEEYIKPKYFYQSLGEQEEMYELFLECEKQYNNEMDTTTRYTESKLQLDLAQFDWTSILNEVTHILNADCSKITKESNMDMRALHDKVQKECYKVYDDYANRYKNILNDVKQLAIFKHCELVTPKVEPTSQEESLVQPFTKFSLEDRVGRGVTLGDVLKKNGHSYFTWGHQVKKRSRQLSEELSRRY</sequence>
<dbReference type="Proteomes" id="UP000001996">
    <property type="component" value="Unassembled WGS sequence"/>
</dbReference>
<proteinExistence type="predicted"/>
<dbReference type="EMBL" id="CH981530">
    <property type="protein sequence ID" value="EDK46530.1"/>
    <property type="molecule type" value="Genomic_DNA"/>
</dbReference>